<keyword evidence="4 9" id="KW-0067">ATP-binding</keyword>
<dbReference type="InterPro" id="IPR003593">
    <property type="entry name" value="AAA+_ATPase"/>
</dbReference>
<dbReference type="InterPro" id="IPR017871">
    <property type="entry name" value="ABC_transporter-like_CS"/>
</dbReference>
<evidence type="ECO:0000256" key="4">
    <source>
        <dbReference type="ARBA" id="ARBA00022840"/>
    </source>
</evidence>
<keyword evidence="10" id="KW-1185">Reference proteome</keyword>
<proteinExistence type="predicted"/>
<dbReference type="SMART" id="SM00382">
    <property type="entry name" value="AAA"/>
    <property type="match status" value="1"/>
</dbReference>
<gene>
    <name evidence="9" type="ORF">R4146_01730</name>
</gene>
<dbReference type="InterPro" id="IPR050086">
    <property type="entry name" value="MetN_ABC_transporter-like"/>
</dbReference>
<dbReference type="CDD" id="cd03258">
    <property type="entry name" value="ABC_MetN_methionine_transporter"/>
    <property type="match status" value="1"/>
</dbReference>
<reference evidence="9 10" key="1">
    <citation type="submission" date="2023-10" db="EMBL/GenBank/DDBJ databases">
        <title>Nicoliella lavandulae sp. nov. isolated from Lavandula angustifolia flowers.</title>
        <authorList>
            <person name="Alcantara C."/>
            <person name="Zuniga M."/>
            <person name="Landete J.M."/>
            <person name="Monedero V."/>
        </authorList>
    </citation>
    <scope>NUCLEOTIDE SEQUENCE [LARGE SCALE GENOMIC DNA]</scope>
    <source>
        <strain evidence="9 10">Es01</strain>
    </source>
</reference>
<dbReference type="Gene3D" id="3.40.50.300">
    <property type="entry name" value="P-loop containing nucleotide triphosphate hydrolases"/>
    <property type="match status" value="1"/>
</dbReference>
<keyword evidence="6" id="KW-0029">Amino-acid transport</keyword>
<dbReference type="Gene3D" id="3.30.70.260">
    <property type="match status" value="1"/>
</dbReference>
<evidence type="ECO:0000256" key="1">
    <source>
        <dbReference type="ARBA" id="ARBA00022448"/>
    </source>
</evidence>
<organism evidence="9 10">
    <name type="scientific">Nicoliella lavandulae</name>
    <dbReference type="NCBI Taxonomy" id="3082954"/>
    <lineage>
        <taxon>Bacteria</taxon>
        <taxon>Bacillati</taxon>
        <taxon>Bacillota</taxon>
        <taxon>Bacilli</taxon>
        <taxon>Lactobacillales</taxon>
        <taxon>Lactobacillaceae</taxon>
        <taxon>Nicoliella</taxon>
    </lineage>
</organism>
<dbReference type="InterPro" id="IPR045865">
    <property type="entry name" value="ACT-like_dom_sf"/>
</dbReference>
<keyword evidence="5" id="KW-1278">Translocase</keyword>
<name>A0ABU8SJ14_9LACO</name>
<comment type="caution">
    <text evidence="9">The sequence shown here is derived from an EMBL/GenBank/DDBJ whole genome shotgun (WGS) entry which is preliminary data.</text>
</comment>
<dbReference type="InterPro" id="IPR018449">
    <property type="entry name" value="NIL_domain"/>
</dbReference>
<evidence type="ECO:0000256" key="5">
    <source>
        <dbReference type="ARBA" id="ARBA00022967"/>
    </source>
</evidence>
<dbReference type="PANTHER" id="PTHR43166">
    <property type="entry name" value="AMINO ACID IMPORT ATP-BINDING PROTEIN"/>
    <property type="match status" value="1"/>
</dbReference>
<evidence type="ECO:0000313" key="10">
    <source>
        <dbReference type="Proteomes" id="UP001370590"/>
    </source>
</evidence>
<keyword evidence="7" id="KW-0472">Membrane</keyword>
<evidence type="ECO:0000256" key="3">
    <source>
        <dbReference type="ARBA" id="ARBA00022741"/>
    </source>
</evidence>
<dbReference type="InterPro" id="IPR041701">
    <property type="entry name" value="MetN_ABC"/>
</dbReference>
<dbReference type="SMART" id="SM00930">
    <property type="entry name" value="NIL"/>
    <property type="match status" value="1"/>
</dbReference>
<evidence type="ECO:0000256" key="6">
    <source>
        <dbReference type="ARBA" id="ARBA00022970"/>
    </source>
</evidence>
<dbReference type="Pfam" id="PF00005">
    <property type="entry name" value="ABC_tran"/>
    <property type="match status" value="1"/>
</dbReference>
<keyword evidence="1" id="KW-0813">Transport</keyword>
<dbReference type="SUPFAM" id="SSF55021">
    <property type="entry name" value="ACT-like"/>
    <property type="match status" value="1"/>
</dbReference>
<dbReference type="InterPro" id="IPR027417">
    <property type="entry name" value="P-loop_NTPase"/>
</dbReference>
<dbReference type="PROSITE" id="PS50893">
    <property type="entry name" value="ABC_TRANSPORTER_2"/>
    <property type="match status" value="1"/>
</dbReference>
<protein>
    <submittedName>
        <fullName evidence="9">Methionine ABC transporter ATP-binding protein</fullName>
    </submittedName>
</protein>
<evidence type="ECO:0000256" key="7">
    <source>
        <dbReference type="ARBA" id="ARBA00023136"/>
    </source>
</evidence>
<dbReference type="Proteomes" id="UP001370590">
    <property type="component" value="Unassembled WGS sequence"/>
</dbReference>
<dbReference type="RefSeq" id="WP_339959734.1">
    <property type="nucleotide sequence ID" value="NZ_JAWMWH010000001.1"/>
</dbReference>
<sequence>MTETNVINFNKVNKSFDTDTGVNHVLKDIDLAIPKGKIFGVIGYSGAGKSTLIRCINGLEKPTSGTVTFNDETVNQLNHHDLLQLRGKVSMIFQQFNLMPGRTIAENIALPIKYKGLDKQTVTDKVNKLLELVGLPDKGSAYPAALSGGQKQRVAIARALVNDPEVLLCDEATSALDPETTDSILDLLKQLNHDYGITIIIVTHEMHVIESICDDIAVLDKGRIVEQGNVYAVFSNPQNQLTKRFINTTSNLNISSELINSIHLKTGQRLIQLNYRDGETVTPLISEISRKFSINANIIIGDIKLIQKQFLGGLIIVLEGTTDKVAAAQAYLEQQTDVDIEVIENAK</sequence>
<dbReference type="PROSITE" id="PS00211">
    <property type="entry name" value="ABC_TRANSPORTER_1"/>
    <property type="match status" value="1"/>
</dbReference>
<feature type="domain" description="ABC transporter" evidence="8">
    <location>
        <begin position="7"/>
        <end position="246"/>
    </location>
</feature>
<dbReference type="GO" id="GO:0005524">
    <property type="term" value="F:ATP binding"/>
    <property type="evidence" value="ECO:0007669"/>
    <property type="project" value="UniProtKB-KW"/>
</dbReference>
<dbReference type="InterPro" id="IPR003439">
    <property type="entry name" value="ABC_transporter-like_ATP-bd"/>
</dbReference>
<keyword evidence="2" id="KW-1003">Cell membrane</keyword>
<dbReference type="EMBL" id="JAWMWH010000001">
    <property type="protein sequence ID" value="MEJ6399901.1"/>
    <property type="molecule type" value="Genomic_DNA"/>
</dbReference>
<dbReference type="Pfam" id="PF09383">
    <property type="entry name" value="NIL"/>
    <property type="match status" value="1"/>
</dbReference>
<dbReference type="PANTHER" id="PTHR43166:SF30">
    <property type="entry name" value="METHIONINE IMPORT ATP-BINDING PROTEIN METN"/>
    <property type="match status" value="1"/>
</dbReference>
<evidence type="ECO:0000256" key="2">
    <source>
        <dbReference type="ARBA" id="ARBA00022475"/>
    </source>
</evidence>
<keyword evidence="3" id="KW-0547">Nucleotide-binding</keyword>
<accession>A0ABU8SJ14</accession>
<evidence type="ECO:0000313" key="9">
    <source>
        <dbReference type="EMBL" id="MEJ6399901.1"/>
    </source>
</evidence>
<dbReference type="SUPFAM" id="SSF52540">
    <property type="entry name" value="P-loop containing nucleoside triphosphate hydrolases"/>
    <property type="match status" value="1"/>
</dbReference>
<evidence type="ECO:0000259" key="8">
    <source>
        <dbReference type="PROSITE" id="PS50893"/>
    </source>
</evidence>